<name>A0ABQ5S7G4_9CHLO</name>
<dbReference type="PANTHER" id="PTHR37463:SF5">
    <property type="entry name" value="DUF2256 DOMAIN-CONTAINING PROTEIN"/>
    <property type="match status" value="1"/>
</dbReference>
<reference evidence="2 3" key="1">
    <citation type="journal article" date="2023" name="IScience">
        <title>Expanded male sex-determining region conserved during the evolution of homothallism in the green alga Volvox.</title>
        <authorList>
            <person name="Yamamoto K."/>
            <person name="Matsuzaki R."/>
            <person name="Mahakham W."/>
            <person name="Heman W."/>
            <person name="Sekimoto H."/>
            <person name="Kawachi M."/>
            <person name="Minakuchi Y."/>
            <person name="Toyoda A."/>
            <person name="Nozaki H."/>
        </authorList>
    </citation>
    <scope>NUCLEOTIDE SEQUENCE [LARGE SCALE GENOMIC DNA]</scope>
    <source>
        <strain evidence="2 3">NIES-4468</strain>
    </source>
</reference>
<evidence type="ECO:0000313" key="2">
    <source>
        <dbReference type="EMBL" id="GLI65867.1"/>
    </source>
</evidence>
<accession>A0ABQ5S7G4</accession>
<dbReference type="Pfam" id="PF10013">
    <property type="entry name" value="DUF2256"/>
    <property type="match status" value="1"/>
</dbReference>
<dbReference type="InterPro" id="IPR017136">
    <property type="entry name" value="UCP037205"/>
</dbReference>
<proteinExistence type="predicted"/>
<sequence length="116" mass="13135">MPRGVKKENLPSKVCVTCERPFTWRKVWEKCWDEVQCCSDRCKNERKRRLQLANRELRTPEAPDADCNAHVSSDAAPPSDSKAVASTQHDLREAAACFEDTPCSFKEEGALRSPLL</sequence>
<dbReference type="EMBL" id="BSDZ01000026">
    <property type="protein sequence ID" value="GLI65867.1"/>
    <property type="molecule type" value="Genomic_DNA"/>
</dbReference>
<feature type="region of interest" description="Disordered" evidence="1">
    <location>
        <begin position="62"/>
        <end position="88"/>
    </location>
</feature>
<keyword evidence="3" id="KW-1185">Reference proteome</keyword>
<comment type="caution">
    <text evidence="2">The sequence shown here is derived from an EMBL/GenBank/DDBJ whole genome shotgun (WGS) entry which is preliminary data.</text>
</comment>
<gene>
    <name evidence="2" type="ORF">VaNZ11_009503</name>
</gene>
<evidence type="ECO:0008006" key="4">
    <source>
        <dbReference type="Google" id="ProtNLM"/>
    </source>
</evidence>
<dbReference type="PANTHER" id="PTHR37463">
    <property type="entry name" value="GSL3115 PROTEIN"/>
    <property type="match status" value="1"/>
</dbReference>
<evidence type="ECO:0000256" key="1">
    <source>
        <dbReference type="SAM" id="MobiDB-lite"/>
    </source>
</evidence>
<organism evidence="2 3">
    <name type="scientific">Volvox africanus</name>
    <dbReference type="NCBI Taxonomy" id="51714"/>
    <lineage>
        <taxon>Eukaryota</taxon>
        <taxon>Viridiplantae</taxon>
        <taxon>Chlorophyta</taxon>
        <taxon>core chlorophytes</taxon>
        <taxon>Chlorophyceae</taxon>
        <taxon>CS clade</taxon>
        <taxon>Chlamydomonadales</taxon>
        <taxon>Volvocaceae</taxon>
        <taxon>Volvox</taxon>
    </lineage>
</organism>
<dbReference type="Proteomes" id="UP001165090">
    <property type="component" value="Unassembled WGS sequence"/>
</dbReference>
<protein>
    <recommendedName>
        <fullName evidence="4">DUF2256 domain-containing protein</fullName>
    </recommendedName>
</protein>
<feature type="compositionally biased region" description="Low complexity" evidence="1">
    <location>
        <begin position="69"/>
        <end position="86"/>
    </location>
</feature>
<evidence type="ECO:0000313" key="3">
    <source>
        <dbReference type="Proteomes" id="UP001165090"/>
    </source>
</evidence>